<protein>
    <submittedName>
        <fullName evidence="1">Uncharacterized protein</fullName>
    </submittedName>
</protein>
<dbReference type="HOGENOM" id="CLU_021137_2_1_1"/>
<dbReference type="Pfam" id="PF14223">
    <property type="entry name" value="Retrotran_gag_2"/>
    <property type="match status" value="1"/>
</dbReference>
<dbReference type="PANTHER" id="PTHR35317:SF31">
    <property type="entry name" value="DUF4219 DOMAIN-CONTAINING PROTEIN"/>
    <property type="match status" value="1"/>
</dbReference>
<dbReference type="AlphaFoldDB" id="A0A061EG55"/>
<dbReference type="InParanoid" id="A0A061EG55"/>
<keyword evidence="2" id="KW-1185">Reference proteome</keyword>
<evidence type="ECO:0000313" key="1">
    <source>
        <dbReference type="EMBL" id="EOY03881.1"/>
    </source>
</evidence>
<dbReference type="PANTHER" id="PTHR35317">
    <property type="entry name" value="OS04G0629600 PROTEIN"/>
    <property type="match status" value="1"/>
</dbReference>
<dbReference type="Gramene" id="EOY03881">
    <property type="protein sequence ID" value="EOY03881"/>
    <property type="gene ID" value="TCM_019094"/>
</dbReference>
<accession>A0A061EG55</accession>
<reference evidence="1 2" key="1">
    <citation type="journal article" date="2013" name="Genome Biol.">
        <title>The genome sequence of the most widely cultivated cacao type and its use to identify candidate genes regulating pod color.</title>
        <authorList>
            <person name="Motamayor J.C."/>
            <person name="Mockaitis K."/>
            <person name="Schmutz J."/>
            <person name="Haiminen N."/>
            <person name="Iii D.L."/>
            <person name="Cornejo O."/>
            <person name="Findley S.D."/>
            <person name="Zheng P."/>
            <person name="Utro F."/>
            <person name="Royaert S."/>
            <person name="Saski C."/>
            <person name="Jenkins J."/>
            <person name="Podicheti R."/>
            <person name="Zhao M."/>
            <person name="Scheffler B.E."/>
            <person name="Stack J.C."/>
            <person name="Feltus F.A."/>
            <person name="Mustiga G.M."/>
            <person name="Amores F."/>
            <person name="Phillips W."/>
            <person name="Marelli J.P."/>
            <person name="May G.D."/>
            <person name="Shapiro H."/>
            <person name="Ma J."/>
            <person name="Bustamante C.D."/>
            <person name="Schnell R.J."/>
            <person name="Main D."/>
            <person name="Gilbert D."/>
            <person name="Parida L."/>
            <person name="Kuhn D.N."/>
        </authorList>
    </citation>
    <scope>NUCLEOTIDE SEQUENCE [LARGE SCALE GENOMIC DNA]</scope>
    <source>
        <strain evidence="2">cv. Matina 1-6</strain>
    </source>
</reference>
<dbReference type="EMBL" id="CM001882">
    <property type="protein sequence ID" value="EOY03881.1"/>
    <property type="molecule type" value="Genomic_DNA"/>
</dbReference>
<organism evidence="1 2">
    <name type="scientific">Theobroma cacao</name>
    <name type="common">Cacao</name>
    <name type="synonym">Cocoa</name>
    <dbReference type="NCBI Taxonomy" id="3641"/>
    <lineage>
        <taxon>Eukaryota</taxon>
        <taxon>Viridiplantae</taxon>
        <taxon>Streptophyta</taxon>
        <taxon>Embryophyta</taxon>
        <taxon>Tracheophyta</taxon>
        <taxon>Spermatophyta</taxon>
        <taxon>Magnoliopsida</taxon>
        <taxon>eudicotyledons</taxon>
        <taxon>Gunneridae</taxon>
        <taxon>Pentapetalae</taxon>
        <taxon>rosids</taxon>
        <taxon>malvids</taxon>
        <taxon>Malvales</taxon>
        <taxon>Malvaceae</taxon>
        <taxon>Byttnerioideae</taxon>
        <taxon>Theobroma</taxon>
    </lineage>
</organism>
<name>A0A061EG55_THECC</name>
<evidence type="ECO:0000313" key="2">
    <source>
        <dbReference type="Proteomes" id="UP000026915"/>
    </source>
</evidence>
<dbReference type="OMA" id="REFERMY"/>
<dbReference type="eggNOG" id="KOG0017">
    <property type="taxonomic scope" value="Eukaryota"/>
</dbReference>
<sequence>MSTPTAPHPTPPIFDEKNYTIWAIKMEAYLRGNDLWNAIEYEDEPPALRDNETITQIKQYSEEIAKRYRVVSFIRATVSEIIFSRIMGCKTAKEAWNKLQQEFQGSARSRQMQVQNLRREFELLRMKDTQFVMDYADRVMSLVNQIRMLGEDLQEVRVVEKILNSVPEKFKATVSSLEQTKDLSQLTIIELVTALEAYE</sequence>
<gene>
    <name evidence="1" type="ORF">TCM_019094</name>
</gene>
<proteinExistence type="predicted"/>
<dbReference type="Proteomes" id="UP000026915">
    <property type="component" value="Chromosome 4"/>
</dbReference>